<dbReference type="AlphaFoldDB" id="F4Q2Q0"/>
<gene>
    <name evidence="1" type="ORF">DFA_08513</name>
</gene>
<dbReference type="KEGG" id="dfa:DFA_08513"/>
<dbReference type="Proteomes" id="UP000007797">
    <property type="component" value="Unassembled WGS sequence"/>
</dbReference>
<organism evidence="1 2">
    <name type="scientific">Cavenderia fasciculata</name>
    <name type="common">Slime mold</name>
    <name type="synonym">Dictyostelium fasciculatum</name>
    <dbReference type="NCBI Taxonomy" id="261658"/>
    <lineage>
        <taxon>Eukaryota</taxon>
        <taxon>Amoebozoa</taxon>
        <taxon>Evosea</taxon>
        <taxon>Eumycetozoa</taxon>
        <taxon>Dictyostelia</taxon>
        <taxon>Acytosteliales</taxon>
        <taxon>Cavenderiaceae</taxon>
        <taxon>Cavenderia</taxon>
    </lineage>
</organism>
<sequence>MCTLSSVEAKKKSKREKHSIKEVYQANENYHRDEDTRPFVPGTVLDPPIDCYKACHSGPNWRSLVCDVIPAAGKFLKDYCKQYENPTRPDLQSCRDKCTYYANLIKSGFKDLYPPRYSVAWLWF</sequence>
<reference evidence="2" key="1">
    <citation type="journal article" date="2011" name="Genome Res.">
        <title>Phylogeny-wide analysis of social amoeba genomes highlights ancient origins for complex intercellular communication.</title>
        <authorList>
            <person name="Heidel A.J."/>
            <person name="Lawal H.M."/>
            <person name="Felder M."/>
            <person name="Schilde C."/>
            <person name="Helps N.R."/>
            <person name="Tunggal B."/>
            <person name="Rivero F."/>
            <person name="John U."/>
            <person name="Schleicher M."/>
            <person name="Eichinger L."/>
            <person name="Platzer M."/>
            <person name="Noegel A.A."/>
            <person name="Schaap P."/>
            <person name="Gloeckner G."/>
        </authorList>
    </citation>
    <scope>NUCLEOTIDE SEQUENCE [LARGE SCALE GENOMIC DNA]</scope>
    <source>
        <strain evidence="2">SH3</strain>
    </source>
</reference>
<proteinExistence type="predicted"/>
<accession>F4Q2Q0</accession>
<keyword evidence="2" id="KW-1185">Reference proteome</keyword>
<name>F4Q2Q0_CACFS</name>
<protein>
    <submittedName>
        <fullName evidence="1">Uncharacterized protein</fullName>
    </submittedName>
</protein>
<evidence type="ECO:0000313" key="1">
    <source>
        <dbReference type="EMBL" id="EGG17517.1"/>
    </source>
</evidence>
<evidence type="ECO:0000313" key="2">
    <source>
        <dbReference type="Proteomes" id="UP000007797"/>
    </source>
</evidence>
<dbReference type="EMBL" id="GL883021">
    <property type="protein sequence ID" value="EGG17517.1"/>
    <property type="molecule type" value="Genomic_DNA"/>
</dbReference>
<dbReference type="RefSeq" id="XP_004356001.1">
    <property type="nucleotide sequence ID" value="XM_004355948.1"/>
</dbReference>
<dbReference type="GeneID" id="14869669"/>